<dbReference type="AlphaFoldDB" id="A0A7V8SVC5"/>
<dbReference type="GO" id="GO:0016491">
    <property type="term" value="F:oxidoreductase activity"/>
    <property type="evidence" value="ECO:0007669"/>
    <property type="project" value="InterPro"/>
</dbReference>
<dbReference type="InterPro" id="IPR037165">
    <property type="entry name" value="AldOxase/xan_DH_Mopterin-bd_sf"/>
</dbReference>
<feature type="non-terminal residue" evidence="3">
    <location>
        <position position="280"/>
    </location>
</feature>
<keyword evidence="1" id="KW-0812">Transmembrane</keyword>
<accession>A0A7V8SVC5</accession>
<dbReference type="Gene3D" id="3.90.1170.50">
    <property type="entry name" value="Aldehyde oxidase/xanthine dehydrogenase, a/b hammerhead"/>
    <property type="match status" value="1"/>
</dbReference>
<dbReference type="SMART" id="SM01008">
    <property type="entry name" value="Ald_Xan_dh_C"/>
    <property type="match status" value="1"/>
</dbReference>
<evidence type="ECO:0000259" key="2">
    <source>
        <dbReference type="SMART" id="SM01008"/>
    </source>
</evidence>
<dbReference type="Pfam" id="PF20256">
    <property type="entry name" value="MoCoBD_2"/>
    <property type="match status" value="1"/>
</dbReference>
<sequence length="280" mass="30653">MNTIQNVSRRRFLTGSIVAAGGLVLGVHYYRKFSGGDKLPHELQADRATLHPSVYLGIDPDGTVWIVAHRSEMGTTSRTSLPLVVADELDADWKRVKIEQAIADPRYGDQNTDGSHSIRSFYDAMRVAGATARFMLVQAAARQWGVPASECDTDLHVVVHRSTNRTTGYGELARAAAKLPVPNKEELKFKPKNRWRYVGKGEVSYDLEALVTGKAIYGMDARVDGMVYASIERPPVLGGKVKSYDVKETLKVAGVRQTMAIDPYTPPPAFQPLGGIAVIA</sequence>
<keyword evidence="1" id="KW-1133">Transmembrane helix</keyword>
<feature type="domain" description="Aldehyde oxidase/xanthine dehydrogenase a/b hammerhead" evidence="2">
    <location>
        <begin position="212"/>
        <end position="280"/>
    </location>
</feature>
<dbReference type="PANTHER" id="PTHR47495:SF3">
    <property type="entry name" value="BLR6219 PROTEIN"/>
    <property type="match status" value="1"/>
</dbReference>
<dbReference type="InterPro" id="IPR000674">
    <property type="entry name" value="Ald_Oxase/Xan_DH_a/b"/>
</dbReference>
<evidence type="ECO:0000256" key="1">
    <source>
        <dbReference type="SAM" id="Phobius"/>
    </source>
</evidence>
<protein>
    <submittedName>
        <fullName evidence="3">Xanthine dehydrogenase family protein molybdopterin-binding subunit</fullName>
    </submittedName>
</protein>
<evidence type="ECO:0000313" key="3">
    <source>
        <dbReference type="EMBL" id="MBA0083773.1"/>
    </source>
</evidence>
<comment type="caution">
    <text evidence="3">The sequence shown here is derived from an EMBL/GenBank/DDBJ whole genome shotgun (WGS) entry which is preliminary data.</text>
</comment>
<keyword evidence="4" id="KW-1185">Reference proteome</keyword>
<keyword evidence="1" id="KW-0472">Membrane</keyword>
<dbReference type="InterPro" id="IPR006311">
    <property type="entry name" value="TAT_signal"/>
</dbReference>
<organism evidence="3 4">
    <name type="scientific">Candidatus Acidiferrum panamense</name>
    <dbReference type="NCBI Taxonomy" id="2741543"/>
    <lineage>
        <taxon>Bacteria</taxon>
        <taxon>Pseudomonadati</taxon>
        <taxon>Acidobacteriota</taxon>
        <taxon>Terriglobia</taxon>
        <taxon>Candidatus Acidiferrales</taxon>
        <taxon>Candidatus Acidiferrum</taxon>
    </lineage>
</organism>
<proteinExistence type="predicted"/>
<dbReference type="Gene3D" id="3.30.365.10">
    <property type="entry name" value="Aldehyde oxidase/xanthine dehydrogenase, molybdopterin binding domain"/>
    <property type="match status" value="1"/>
</dbReference>
<dbReference type="SUPFAM" id="SSF56003">
    <property type="entry name" value="Molybdenum cofactor-binding domain"/>
    <property type="match status" value="1"/>
</dbReference>
<feature type="transmembrane region" description="Helical" evidence="1">
    <location>
        <begin position="12"/>
        <end position="30"/>
    </location>
</feature>
<dbReference type="EMBL" id="JACDQQ010000216">
    <property type="protein sequence ID" value="MBA0083773.1"/>
    <property type="molecule type" value="Genomic_DNA"/>
</dbReference>
<gene>
    <name evidence="3" type="ORF">HRJ53_02140</name>
</gene>
<dbReference type="InterPro" id="IPR046867">
    <property type="entry name" value="AldOxase/xan_DH_MoCoBD2"/>
</dbReference>
<reference evidence="3" key="1">
    <citation type="submission" date="2020-06" db="EMBL/GenBank/DDBJ databases">
        <title>Legume-microbial interactions unlock mineral nutrients during tropical forest succession.</title>
        <authorList>
            <person name="Epihov D.Z."/>
        </authorList>
    </citation>
    <scope>NUCLEOTIDE SEQUENCE [LARGE SCALE GENOMIC DNA]</scope>
    <source>
        <strain evidence="3">Pan2503</strain>
    </source>
</reference>
<name>A0A7V8SVC5_9BACT</name>
<dbReference type="InterPro" id="IPR052516">
    <property type="entry name" value="N-heterocyclic_Hydroxylase"/>
</dbReference>
<dbReference type="PANTHER" id="PTHR47495">
    <property type="entry name" value="ALDEHYDE DEHYDROGENASE"/>
    <property type="match status" value="1"/>
</dbReference>
<dbReference type="Proteomes" id="UP000567293">
    <property type="component" value="Unassembled WGS sequence"/>
</dbReference>
<evidence type="ECO:0000313" key="4">
    <source>
        <dbReference type="Proteomes" id="UP000567293"/>
    </source>
</evidence>
<dbReference type="PROSITE" id="PS51318">
    <property type="entry name" value="TAT"/>
    <property type="match status" value="1"/>
</dbReference>